<dbReference type="NCBIfam" id="NF000848">
    <property type="entry name" value="PRK00074.1"/>
    <property type="match status" value="1"/>
</dbReference>
<evidence type="ECO:0000259" key="11">
    <source>
        <dbReference type="PROSITE" id="PS51553"/>
    </source>
</evidence>
<evidence type="ECO:0000256" key="5">
    <source>
        <dbReference type="ARBA" id="ARBA00022749"/>
    </source>
</evidence>
<dbReference type="CDD" id="cd01742">
    <property type="entry name" value="GATase1_GMP_Synthase"/>
    <property type="match status" value="1"/>
</dbReference>
<dbReference type="SUPFAM" id="SSF54810">
    <property type="entry name" value="GMP synthetase C-terminal dimerisation domain"/>
    <property type="match status" value="1"/>
</dbReference>
<keyword evidence="3 9" id="KW-0436">Ligase</keyword>
<dbReference type="NCBIfam" id="TIGR00884">
    <property type="entry name" value="guaA_Cterm"/>
    <property type="match status" value="1"/>
</dbReference>
<dbReference type="EC" id="6.3.5.2" evidence="9"/>
<keyword evidence="6 9" id="KW-0658">Purine biosynthesis</keyword>
<dbReference type="Pfam" id="PF00117">
    <property type="entry name" value="GATase"/>
    <property type="match status" value="1"/>
</dbReference>
<dbReference type="Proteomes" id="UP000290545">
    <property type="component" value="Unassembled WGS sequence"/>
</dbReference>
<evidence type="ECO:0000256" key="3">
    <source>
        <dbReference type="ARBA" id="ARBA00022598"/>
    </source>
</evidence>
<sequence length="509" mass="56383">MQEKIIILDFGSQYTQLIARRVRELSVYCEIHPFNHLPVFDDTVKGVIFSGSPYSVRQTDAPQINLSLFHNKFPLLGVCYGAQYIAQHSGGEVVPSTIREYGRANLQEINAQSPLLKGIGKDSQVWMSHGDTIARIPDNFDIIASTDTVKVAAYHVRDSKTYCIQFHPEVTHSIDGKQLLQNFLVDICGCKQDWTPDAFIETTIAALREKLGNDKVVLGLSGGVDSSVAAVLLHQAIGKNLHCIFVDNGLLRKEEFEQVLDSYKHMGLNVKGINAKDRFLGQLAGISDPEKKRKTIGRVFIEVFDDAAHEVQDVKWLGQGTIYPDVIESVSVKGPSATIKSHHNVGGLPDFMKLKVVEPLNTLFKDEVRRVGKTLGINDSLIGRHPFPGPGLAIRILGDITPEKVAILQEADAIYINNLKASGWYDKVWQAGAIFLPVQSVGVMGDERTYENVICLRAVTSVDGMTADWSHLPYELLAKISNEIINNVKGINRVVYDISSKPPATIEWE</sequence>
<comment type="pathway">
    <text evidence="2 9">Purine metabolism; GMP biosynthesis; GMP from XMP (L-Gln route): step 1/1.</text>
</comment>
<dbReference type="Pfam" id="PF02540">
    <property type="entry name" value="NAD_synthase"/>
    <property type="match status" value="1"/>
</dbReference>
<evidence type="ECO:0000256" key="4">
    <source>
        <dbReference type="ARBA" id="ARBA00022741"/>
    </source>
</evidence>
<dbReference type="Pfam" id="PF00958">
    <property type="entry name" value="GMP_synt_C"/>
    <property type="match status" value="1"/>
</dbReference>
<dbReference type="Gene3D" id="3.40.50.880">
    <property type="match status" value="1"/>
</dbReference>
<dbReference type="PROSITE" id="PS51273">
    <property type="entry name" value="GATASE_TYPE_1"/>
    <property type="match status" value="1"/>
</dbReference>
<feature type="domain" description="GMPS ATP-PPase" evidence="11">
    <location>
        <begin position="194"/>
        <end position="384"/>
    </location>
</feature>
<dbReference type="GO" id="GO:0005829">
    <property type="term" value="C:cytosol"/>
    <property type="evidence" value="ECO:0007669"/>
    <property type="project" value="TreeGrafter"/>
</dbReference>
<organism evidence="12 13">
    <name type="scientific">Filimonas effusa</name>
    <dbReference type="NCBI Taxonomy" id="2508721"/>
    <lineage>
        <taxon>Bacteria</taxon>
        <taxon>Pseudomonadati</taxon>
        <taxon>Bacteroidota</taxon>
        <taxon>Chitinophagia</taxon>
        <taxon>Chitinophagales</taxon>
        <taxon>Chitinophagaceae</taxon>
        <taxon>Filimonas</taxon>
    </lineage>
</organism>
<evidence type="ECO:0000256" key="1">
    <source>
        <dbReference type="ARBA" id="ARBA00002332"/>
    </source>
</evidence>
<dbReference type="InterPro" id="IPR017926">
    <property type="entry name" value="GATASE"/>
</dbReference>
<evidence type="ECO:0000256" key="8">
    <source>
        <dbReference type="ARBA" id="ARBA00022962"/>
    </source>
</evidence>
<feature type="binding site" evidence="10">
    <location>
        <begin position="221"/>
        <end position="227"/>
    </location>
    <ligand>
        <name>ATP</name>
        <dbReference type="ChEBI" id="CHEBI:30616"/>
    </ligand>
</feature>
<dbReference type="HAMAP" id="MF_00344">
    <property type="entry name" value="GMP_synthase"/>
    <property type="match status" value="1"/>
</dbReference>
<comment type="catalytic activity">
    <reaction evidence="9">
        <text>XMP + L-glutamine + ATP + H2O = GMP + L-glutamate + AMP + diphosphate + 2 H(+)</text>
        <dbReference type="Rhea" id="RHEA:11680"/>
        <dbReference type="ChEBI" id="CHEBI:15377"/>
        <dbReference type="ChEBI" id="CHEBI:15378"/>
        <dbReference type="ChEBI" id="CHEBI:29985"/>
        <dbReference type="ChEBI" id="CHEBI:30616"/>
        <dbReference type="ChEBI" id="CHEBI:33019"/>
        <dbReference type="ChEBI" id="CHEBI:57464"/>
        <dbReference type="ChEBI" id="CHEBI:58115"/>
        <dbReference type="ChEBI" id="CHEBI:58359"/>
        <dbReference type="ChEBI" id="CHEBI:456215"/>
        <dbReference type="EC" id="6.3.5.2"/>
    </reaction>
</comment>
<comment type="function">
    <text evidence="1 9">Catalyzes the synthesis of GMP from XMP.</text>
</comment>
<comment type="caution">
    <text evidence="12">The sequence shown here is derived from an EMBL/GenBank/DDBJ whole genome shotgun (WGS) entry which is preliminary data.</text>
</comment>
<dbReference type="PROSITE" id="PS51553">
    <property type="entry name" value="GMPS_ATP_PPASE"/>
    <property type="match status" value="1"/>
</dbReference>
<proteinExistence type="inferred from homology"/>
<keyword evidence="7 9" id="KW-0067">ATP-binding</keyword>
<keyword evidence="13" id="KW-1185">Reference proteome</keyword>
<dbReference type="FunFam" id="3.40.50.880:FF:000001">
    <property type="entry name" value="GMP synthase [glutamine-hydrolyzing]"/>
    <property type="match status" value="1"/>
</dbReference>
<gene>
    <name evidence="9 12" type="primary">guaA</name>
    <name evidence="12" type="ORF">ESB13_10700</name>
</gene>
<dbReference type="UniPathway" id="UPA00189">
    <property type="reaction ID" value="UER00296"/>
</dbReference>
<dbReference type="Gene3D" id="3.40.50.620">
    <property type="entry name" value="HUPs"/>
    <property type="match status" value="1"/>
</dbReference>
<reference evidence="12 13" key="1">
    <citation type="submission" date="2019-01" db="EMBL/GenBank/DDBJ databases">
        <title>Filimonas sp. strain TTM-71.</title>
        <authorList>
            <person name="Chen W.-M."/>
        </authorList>
    </citation>
    <scope>NUCLEOTIDE SEQUENCE [LARGE SCALE GENOMIC DNA]</scope>
    <source>
        <strain evidence="12 13">TTM-71</strain>
    </source>
</reference>
<dbReference type="OrthoDB" id="9802219at2"/>
<dbReference type="NCBIfam" id="TIGR00888">
    <property type="entry name" value="guaA_Nterm"/>
    <property type="match status" value="1"/>
</dbReference>
<dbReference type="SUPFAM" id="SSF52402">
    <property type="entry name" value="Adenine nucleotide alpha hydrolases-like"/>
    <property type="match status" value="1"/>
</dbReference>
<dbReference type="EMBL" id="SDHZ01000001">
    <property type="protein sequence ID" value="RXK87221.1"/>
    <property type="molecule type" value="Genomic_DNA"/>
</dbReference>
<evidence type="ECO:0000256" key="7">
    <source>
        <dbReference type="ARBA" id="ARBA00022840"/>
    </source>
</evidence>
<evidence type="ECO:0000256" key="6">
    <source>
        <dbReference type="ARBA" id="ARBA00022755"/>
    </source>
</evidence>
<evidence type="ECO:0000256" key="2">
    <source>
        <dbReference type="ARBA" id="ARBA00005153"/>
    </source>
</evidence>
<dbReference type="CDD" id="cd01997">
    <property type="entry name" value="GMP_synthase_C"/>
    <property type="match status" value="1"/>
</dbReference>
<keyword evidence="5 9" id="KW-0332">GMP biosynthesis</keyword>
<protein>
    <recommendedName>
        <fullName evidence="9">GMP synthase [glutamine-hydrolyzing]</fullName>
        <ecNumber evidence="9">6.3.5.2</ecNumber>
    </recommendedName>
    <alternativeName>
        <fullName evidence="9">GMP synthetase</fullName>
    </alternativeName>
    <alternativeName>
        <fullName evidence="9">Glutamine amidotransferase</fullName>
    </alternativeName>
</protein>
<dbReference type="FunFam" id="3.40.50.620:FF:000001">
    <property type="entry name" value="GMP synthase [glutamine-hydrolyzing]"/>
    <property type="match status" value="1"/>
</dbReference>
<evidence type="ECO:0000256" key="10">
    <source>
        <dbReference type="PROSITE-ProRule" id="PRU00886"/>
    </source>
</evidence>
<dbReference type="RefSeq" id="WP_129002971.1">
    <property type="nucleotide sequence ID" value="NZ_SDHZ01000001.1"/>
</dbReference>
<dbReference type="InterPro" id="IPR004739">
    <property type="entry name" value="GMP_synth_GATase"/>
</dbReference>
<dbReference type="PANTHER" id="PTHR11922">
    <property type="entry name" value="GMP SYNTHASE-RELATED"/>
    <property type="match status" value="1"/>
</dbReference>
<dbReference type="InterPro" id="IPR022310">
    <property type="entry name" value="NAD/GMP_synthase"/>
</dbReference>
<dbReference type="GO" id="GO:0005524">
    <property type="term" value="F:ATP binding"/>
    <property type="evidence" value="ECO:0007669"/>
    <property type="project" value="UniProtKB-UniRule"/>
</dbReference>
<dbReference type="InterPro" id="IPR029062">
    <property type="entry name" value="Class_I_gatase-like"/>
</dbReference>
<dbReference type="InterPro" id="IPR022955">
    <property type="entry name" value="GMP_synthase"/>
</dbReference>
<keyword evidence="8 9" id="KW-0315">Glutamine amidotransferase</keyword>
<dbReference type="Gene3D" id="3.30.300.10">
    <property type="match status" value="1"/>
</dbReference>
<dbReference type="InterPro" id="IPR001674">
    <property type="entry name" value="GMP_synth_C"/>
</dbReference>
<dbReference type="FunFam" id="3.30.300.10:FF:000002">
    <property type="entry name" value="GMP synthase [glutamine-hydrolyzing]"/>
    <property type="match status" value="1"/>
</dbReference>
<name>A0A4Q1DCJ6_9BACT</name>
<evidence type="ECO:0000256" key="9">
    <source>
        <dbReference type="HAMAP-Rule" id="MF_00344"/>
    </source>
</evidence>
<dbReference type="PANTHER" id="PTHR11922:SF2">
    <property type="entry name" value="GMP SYNTHASE [GLUTAMINE-HYDROLYZING]"/>
    <property type="match status" value="1"/>
</dbReference>
<comment type="subunit">
    <text evidence="9">Homodimer.</text>
</comment>
<dbReference type="SUPFAM" id="SSF52317">
    <property type="entry name" value="Class I glutamine amidotransferase-like"/>
    <property type="match status" value="1"/>
</dbReference>
<feature type="active site" evidence="9">
    <location>
        <position position="167"/>
    </location>
</feature>
<feature type="active site" evidence="9">
    <location>
        <position position="169"/>
    </location>
</feature>
<dbReference type="InterPro" id="IPR014729">
    <property type="entry name" value="Rossmann-like_a/b/a_fold"/>
</dbReference>
<evidence type="ECO:0000313" key="12">
    <source>
        <dbReference type="EMBL" id="RXK87221.1"/>
    </source>
</evidence>
<evidence type="ECO:0000313" key="13">
    <source>
        <dbReference type="Proteomes" id="UP000290545"/>
    </source>
</evidence>
<feature type="active site" description="Nucleophile" evidence="9">
    <location>
        <position position="79"/>
    </location>
</feature>
<dbReference type="AlphaFoldDB" id="A0A4Q1DCJ6"/>
<keyword evidence="4 9" id="KW-0547">Nucleotide-binding</keyword>
<dbReference type="InterPro" id="IPR025777">
    <property type="entry name" value="GMPS_ATP_PPase_dom"/>
</dbReference>
<dbReference type="GO" id="GO:0003921">
    <property type="term" value="F:GMP synthase activity"/>
    <property type="evidence" value="ECO:0007669"/>
    <property type="project" value="InterPro"/>
</dbReference>
<accession>A0A4Q1DCJ6</accession>